<comment type="catalytic activity">
    <reaction evidence="6">
        <text>guanosine(527) in 16S rRNA + S-adenosyl-L-methionine = N(7)-methylguanosine(527) in 16S rRNA + S-adenosyl-L-homocysteine</text>
        <dbReference type="Rhea" id="RHEA:42732"/>
        <dbReference type="Rhea" id="RHEA-COMP:10209"/>
        <dbReference type="Rhea" id="RHEA-COMP:10210"/>
        <dbReference type="ChEBI" id="CHEBI:57856"/>
        <dbReference type="ChEBI" id="CHEBI:59789"/>
        <dbReference type="ChEBI" id="CHEBI:74269"/>
        <dbReference type="ChEBI" id="CHEBI:74480"/>
        <dbReference type="EC" id="2.1.1.170"/>
    </reaction>
</comment>
<feature type="binding site" evidence="6">
    <location>
        <position position="118"/>
    </location>
    <ligand>
        <name>S-adenosyl-L-methionine</name>
        <dbReference type="ChEBI" id="CHEBI:59789"/>
    </ligand>
</feature>
<keyword evidence="4 6" id="KW-0808">Transferase</keyword>
<evidence type="ECO:0000256" key="6">
    <source>
        <dbReference type="HAMAP-Rule" id="MF_00074"/>
    </source>
</evidence>
<dbReference type="GO" id="GO:0070043">
    <property type="term" value="F:rRNA (guanine-N7-)-methyltransferase activity"/>
    <property type="evidence" value="ECO:0007669"/>
    <property type="project" value="UniProtKB-UniRule"/>
</dbReference>
<name>B4RCZ9_PHEZH</name>
<reference evidence="8 9" key="1">
    <citation type="journal article" date="2008" name="BMC Genomics">
        <title>Complete genome of Phenylobacterium zucineum - a novel facultative intracellular bacterium isolated from human erythroleukemia cell line K562.</title>
        <authorList>
            <person name="Luo Y."/>
            <person name="Xu X."/>
            <person name="Ding Z."/>
            <person name="Liu Z."/>
            <person name="Zhang B."/>
            <person name="Yan Z."/>
            <person name="Sun J."/>
            <person name="Hu S."/>
            <person name="Hu X."/>
        </authorList>
    </citation>
    <scope>NUCLEOTIDE SEQUENCE [LARGE SCALE GENOMIC DNA]</scope>
    <source>
        <strain evidence="8 9">HLK1</strain>
    </source>
</reference>
<evidence type="ECO:0000256" key="3">
    <source>
        <dbReference type="ARBA" id="ARBA00022603"/>
    </source>
</evidence>
<proteinExistence type="inferred from homology"/>
<organism evidence="8 9">
    <name type="scientific">Phenylobacterium zucineum (strain HLK1)</name>
    <dbReference type="NCBI Taxonomy" id="450851"/>
    <lineage>
        <taxon>Bacteria</taxon>
        <taxon>Pseudomonadati</taxon>
        <taxon>Pseudomonadota</taxon>
        <taxon>Alphaproteobacteria</taxon>
        <taxon>Caulobacterales</taxon>
        <taxon>Caulobacteraceae</taxon>
        <taxon>Phenylobacterium</taxon>
    </lineage>
</organism>
<dbReference type="KEGG" id="pzu:PHZ_c3522"/>
<evidence type="ECO:0000256" key="4">
    <source>
        <dbReference type="ARBA" id="ARBA00022679"/>
    </source>
</evidence>
<dbReference type="InterPro" id="IPR003682">
    <property type="entry name" value="rRNA_ssu_MeTfrase_G"/>
</dbReference>
<evidence type="ECO:0000256" key="5">
    <source>
        <dbReference type="ARBA" id="ARBA00022691"/>
    </source>
</evidence>
<keyword evidence="2 6" id="KW-0698">rRNA processing</keyword>
<evidence type="ECO:0000256" key="1">
    <source>
        <dbReference type="ARBA" id="ARBA00022490"/>
    </source>
</evidence>
<dbReference type="Proteomes" id="UP000001868">
    <property type="component" value="Chromosome"/>
</dbReference>
<dbReference type="HOGENOM" id="CLU_065341_1_0_5"/>
<gene>
    <name evidence="6" type="primary">rsmG</name>
    <name evidence="8" type="ordered locus">PHZ_c3522</name>
</gene>
<feature type="binding site" evidence="6">
    <location>
        <begin position="166"/>
        <end position="167"/>
    </location>
    <ligand>
        <name>S-adenosyl-L-methionine</name>
        <dbReference type="ChEBI" id="CHEBI:59789"/>
    </ligand>
</feature>
<feature type="region of interest" description="Disordered" evidence="7">
    <location>
        <begin position="1"/>
        <end position="38"/>
    </location>
</feature>
<evidence type="ECO:0000313" key="8">
    <source>
        <dbReference type="EMBL" id="ACG79931.1"/>
    </source>
</evidence>
<dbReference type="eggNOG" id="COG0357">
    <property type="taxonomic scope" value="Bacteria"/>
</dbReference>
<feature type="binding site" evidence="6">
    <location>
        <position position="113"/>
    </location>
    <ligand>
        <name>S-adenosyl-L-methionine</name>
        <dbReference type="ChEBI" id="CHEBI:59789"/>
    </ligand>
</feature>
<protein>
    <recommendedName>
        <fullName evidence="6">Ribosomal RNA small subunit methyltransferase G</fullName>
        <ecNumber evidence="6">2.1.1.170</ecNumber>
    </recommendedName>
    <alternativeName>
        <fullName evidence="6">16S rRNA 7-methylguanosine methyltransferase</fullName>
        <shortName evidence="6">16S rRNA m7G methyltransferase</shortName>
    </alternativeName>
</protein>
<dbReference type="PANTHER" id="PTHR31760">
    <property type="entry name" value="S-ADENOSYL-L-METHIONINE-DEPENDENT METHYLTRANSFERASES SUPERFAMILY PROTEIN"/>
    <property type="match status" value="1"/>
</dbReference>
<evidence type="ECO:0000256" key="2">
    <source>
        <dbReference type="ARBA" id="ARBA00022552"/>
    </source>
</evidence>
<feature type="binding site" evidence="6">
    <location>
        <position position="179"/>
    </location>
    <ligand>
        <name>S-adenosyl-L-methionine</name>
        <dbReference type="ChEBI" id="CHEBI:59789"/>
    </ligand>
</feature>
<dbReference type="STRING" id="450851.PHZ_c3522"/>
<dbReference type="Pfam" id="PF02527">
    <property type="entry name" value="GidB"/>
    <property type="match status" value="1"/>
</dbReference>
<accession>B4RCZ9</accession>
<evidence type="ECO:0000313" key="9">
    <source>
        <dbReference type="Proteomes" id="UP000001868"/>
    </source>
</evidence>
<sequence>MITPSGEGDHPQGGGGGLPEALSGRTAPSTAARFPSPDGGGRVLDAASFAAAADATAAQIADLERFLAKLEAGNAVMNLVGPKTLPDFWNRHAWDSAQLLKLAPDARVWADLGAGAGFPGLVLAILGKGRPGFHVHLVESMAKRCRFLTEVVTELGLPATVHNERAENLDLAVDIVTARACAPLGRLLGYARPYLKGGAVGLFLKGQDVAAELAEAARSWDFQADVIPSQSDERGRIVRVTRLGKERGRGRKV</sequence>
<dbReference type="NCBIfam" id="TIGR00138">
    <property type="entry name" value="rsmG_gidB"/>
    <property type="match status" value="1"/>
</dbReference>
<dbReference type="Gene3D" id="3.40.50.150">
    <property type="entry name" value="Vaccinia Virus protein VP39"/>
    <property type="match status" value="1"/>
</dbReference>
<dbReference type="AlphaFoldDB" id="B4RCZ9"/>
<dbReference type="PANTHER" id="PTHR31760:SF0">
    <property type="entry name" value="S-ADENOSYL-L-METHIONINE-DEPENDENT METHYLTRANSFERASES SUPERFAMILY PROTEIN"/>
    <property type="match status" value="1"/>
</dbReference>
<dbReference type="HAMAP" id="MF_00074">
    <property type="entry name" value="16SrRNA_methyltr_G"/>
    <property type="match status" value="1"/>
</dbReference>
<dbReference type="EMBL" id="CP000747">
    <property type="protein sequence ID" value="ACG79931.1"/>
    <property type="molecule type" value="Genomic_DNA"/>
</dbReference>
<comment type="caution">
    <text evidence="6">Lacks conserved residue(s) required for the propagation of feature annotation.</text>
</comment>
<keyword evidence="9" id="KW-1185">Reference proteome</keyword>
<evidence type="ECO:0000256" key="7">
    <source>
        <dbReference type="SAM" id="MobiDB-lite"/>
    </source>
</evidence>
<dbReference type="SUPFAM" id="SSF53335">
    <property type="entry name" value="S-adenosyl-L-methionine-dependent methyltransferases"/>
    <property type="match status" value="1"/>
</dbReference>
<comment type="similarity">
    <text evidence="6">Belongs to the methyltransferase superfamily. RNA methyltransferase RsmG family.</text>
</comment>
<dbReference type="InterPro" id="IPR029063">
    <property type="entry name" value="SAM-dependent_MTases_sf"/>
</dbReference>
<comment type="function">
    <text evidence="6">Specifically methylates the N7 position of guanine in position 527 of 16S rRNA.</text>
</comment>
<comment type="subcellular location">
    <subcellularLocation>
        <location evidence="6">Cytoplasm</location>
    </subcellularLocation>
</comment>
<keyword evidence="1 6" id="KW-0963">Cytoplasm</keyword>
<keyword evidence="3 6" id="KW-0489">Methyltransferase</keyword>
<dbReference type="GO" id="GO:0005829">
    <property type="term" value="C:cytosol"/>
    <property type="evidence" value="ECO:0007669"/>
    <property type="project" value="TreeGrafter"/>
</dbReference>
<keyword evidence="5 6" id="KW-0949">S-adenosyl-L-methionine</keyword>
<dbReference type="EC" id="2.1.1.170" evidence="6"/>